<dbReference type="Gene3D" id="3.30.70.1290">
    <property type="entry name" value="Transposase IS200-like"/>
    <property type="match status" value="1"/>
</dbReference>
<dbReference type="Pfam" id="PF01797">
    <property type="entry name" value="Y1_Tnp"/>
    <property type="match status" value="1"/>
</dbReference>
<dbReference type="SUPFAM" id="SSF143422">
    <property type="entry name" value="Transposase IS200-like"/>
    <property type="match status" value="1"/>
</dbReference>
<feature type="domain" description="Transposase IS200-like" evidence="1">
    <location>
        <begin position="6"/>
        <end position="119"/>
    </location>
</feature>
<dbReference type="InterPro" id="IPR036515">
    <property type="entry name" value="Transposase_17_sf"/>
</dbReference>
<dbReference type="SMART" id="SM01321">
    <property type="entry name" value="Y1_Tnp"/>
    <property type="match status" value="1"/>
</dbReference>
<protein>
    <submittedName>
        <fullName evidence="2">IS200/IS605 family transposase</fullName>
    </submittedName>
</protein>
<dbReference type="PANTHER" id="PTHR33360">
    <property type="entry name" value="TRANSPOSASE FOR INSERTION SEQUENCE ELEMENT IS200"/>
    <property type="match status" value="1"/>
</dbReference>
<reference evidence="2 3" key="1">
    <citation type="submission" date="2019-06" db="EMBL/GenBank/DDBJ databases">
        <title>Complete genome sequence of Antarcticibacterium flavum KCTC 52984T from an Antarctic marine sediment.</title>
        <authorList>
            <person name="Lee Y.M."/>
            <person name="Shin S.C."/>
        </authorList>
    </citation>
    <scope>NUCLEOTIDE SEQUENCE [LARGE SCALE GENOMIC DNA]</scope>
    <source>
        <strain evidence="2 3">KCTC 52984</strain>
    </source>
</reference>
<dbReference type="AlphaFoldDB" id="A0A5B7WYW6"/>
<organism evidence="2 3">
    <name type="scientific">Antarcticibacterium flavum</name>
    <dbReference type="NCBI Taxonomy" id="2058175"/>
    <lineage>
        <taxon>Bacteria</taxon>
        <taxon>Pseudomonadati</taxon>
        <taxon>Bacteroidota</taxon>
        <taxon>Flavobacteriia</taxon>
        <taxon>Flavobacteriales</taxon>
        <taxon>Flavobacteriaceae</taxon>
        <taxon>Antarcticibacterium</taxon>
    </lineage>
</organism>
<dbReference type="PANTHER" id="PTHR33360:SF2">
    <property type="entry name" value="TRANSPOSASE FOR INSERTION SEQUENCE ELEMENT IS200"/>
    <property type="match status" value="1"/>
</dbReference>
<dbReference type="GO" id="GO:0003677">
    <property type="term" value="F:DNA binding"/>
    <property type="evidence" value="ECO:0007669"/>
    <property type="project" value="InterPro"/>
</dbReference>
<dbReference type="GO" id="GO:0006313">
    <property type="term" value="P:DNA transposition"/>
    <property type="evidence" value="ECO:0007669"/>
    <property type="project" value="InterPro"/>
</dbReference>
<name>A0A5B7WYW6_9FLAO</name>
<proteinExistence type="predicted"/>
<accession>A0A5B7WYW6</accession>
<dbReference type="KEGG" id="afla:FHG64_02865"/>
<dbReference type="EMBL" id="CP040812">
    <property type="protein sequence ID" value="QCY68414.1"/>
    <property type="molecule type" value="Genomic_DNA"/>
</dbReference>
<evidence type="ECO:0000259" key="1">
    <source>
        <dbReference type="SMART" id="SM01321"/>
    </source>
</evidence>
<dbReference type="Proteomes" id="UP000309016">
    <property type="component" value="Chromosome"/>
</dbReference>
<dbReference type="InterPro" id="IPR002686">
    <property type="entry name" value="Transposase_17"/>
</dbReference>
<sequence length="150" mass="17777">MGQTLVKNYLHLIFSTKHREPLIKPSVEEELHRYLGGICKKLDCHALIIGGHNDHVHILCLLSKKIALMKLIEELKSHSSKWIKTKGLEYENFYWQNGYGAFSVNPSEVDKVSTYITNQFDHHRKRTFQEEYLTFLNNYNVDYDEKYVWD</sequence>
<dbReference type="OrthoDB" id="9797997at2"/>
<keyword evidence="3" id="KW-1185">Reference proteome</keyword>
<dbReference type="GO" id="GO:0004803">
    <property type="term" value="F:transposase activity"/>
    <property type="evidence" value="ECO:0007669"/>
    <property type="project" value="InterPro"/>
</dbReference>
<dbReference type="NCBIfam" id="NF033573">
    <property type="entry name" value="transpos_IS200"/>
    <property type="match status" value="1"/>
</dbReference>
<evidence type="ECO:0000313" key="3">
    <source>
        <dbReference type="Proteomes" id="UP000309016"/>
    </source>
</evidence>
<evidence type="ECO:0000313" key="2">
    <source>
        <dbReference type="EMBL" id="QCY68414.1"/>
    </source>
</evidence>
<dbReference type="RefSeq" id="WP_139064989.1">
    <property type="nucleotide sequence ID" value="NZ_CP040812.1"/>
</dbReference>
<gene>
    <name evidence="2" type="primary">tnpA</name>
    <name evidence="2" type="ORF">FHG64_02865</name>
</gene>